<organism evidence="3 4">
    <name type="scientific">Dendrobium chrysotoxum</name>
    <name type="common">Orchid</name>
    <dbReference type="NCBI Taxonomy" id="161865"/>
    <lineage>
        <taxon>Eukaryota</taxon>
        <taxon>Viridiplantae</taxon>
        <taxon>Streptophyta</taxon>
        <taxon>Embryophyta</taxon>
        <taxon>Tracheophyta</taxon>
        <taxon>Spermatophyta</taxon>
        <taxon>Magnoliopsida</taxon>
        <taxon>Liliopsida</taxon>
        <taxon>Asparagales</taxon>
        <taxon>Orchidaceae</taxon>
        <taxon>Epidendroideae</taxon>
        <taxon>Malaxideae</taxon>
        <taxon>Dendrobiinae</taxon>
        <taxon>Dendrobium</taxon>
    </lineage>
</organism>
<name>A0AAV7GPI5_DENCH</name>
<protein>
    <recommendedName>
        <fullName evidence="5">Pentatricopeptide repeat-containing protein</fullName>
    </recommendedName>
</protein>
<feature type="repeat" description="PPR" evidence="2">
    <location>
        <begin position="20"/>
        <end position="54"/>
    </location>
</feature>
<keyword evidence="4" id="KW-1185">Reference proteome</keyword>
<gene>
    <name evidence="3" type="ORF">IEQ34_012715</name>
</gene>
<evidence type="ECO:0008006" key="5">
    <source>
        <dbReference type="Google" id="ProtNLM"/>
    </source>
</evidence>
<sequence length="59" mass="6791">MVKNGLEITVPMTREMLEKNALTWPAMICGLENHGHRSKAIRVFQRMMEIGLQLDKIPI</sequence>
<dbReference type="NCBIfam" id="TIGR00756">
    <property type="entry name" value="PPR"/>
    <property type="match status" value="1"/>
</dbReference>
<dbReference type="Gene3D" id="1.25.40.10">
    <property type="entry name" value="Tetratricopeptide repeat domain"/>
    <property type="match status" value="1"/>
</dbReference>
<comment type="caution">
    <text evidence="3">The sequence shown here is derived from an EMBL/GenBank/DDBJ whole genome shotgun (WGS) entry which is preliminary data.</text>
</comment>
<proteinExistence type="predicted"/>
<dbReference type="EMBL" id="JAGFBR010000012">
    <property type="protein sequence ID" value="KAH0457400.1"/>
    <property type="molecule type" value="Genomic_DNA"/>
</dbReference>
<evidence type="ECO:0000256" key="2">
    <source>
        <dbReference type="PROSITE-ProRule" id="PRU00708"/>
    </source>
</evidence>
<evidence type="ECO:0000256" key="1">
    <source>
        <dbReference type="ARBA" id="ARBA00022737"/>
    </source>
</evidence>
<dbReference type="InterPro" id="IPR011990">
    <property type="entry name" value="TPR-like_helical_dom_sf"/>
</dbReference>
<dbReference type="PROSITE" id="PS51375">
    <property type="entry name" value="PPR"/>
    <property type="match status" value="1"/>
</dbReference>
<accession>A0AAV7GPI5</accession>
<evidence type="ECO:0000313" key="4">
    <source>
        <dbReference type="Proteomes" id="UP000775213"/>
    </source>
</evidence>
<reference evidence="3 4" key="1">
    <citation type="journal article" date="2021" name="Hortic Res">
        <title>Chromosome-scale assembly of the Dendrobium chrysotoxum genome enhances the understanding of orchid evolution.</title>
        <authorList>
            <person name="Zhang Y."/>
            <person name="Zhang G.Q."/>
            <person name="Zhang D."/>
            <person name="Liu X.D."/>
            <person name="Xu X.Y."/>
            <person name="Sun W.H."/>
            <person name="Yu X."/>
            <person name="Zhu X."/>
            <person name="Wang Z.W."/>
            <person name="Zhao X."/>
            <person name="Zhong W.Y."/>
            <person name="Chen H."/>
            <person name="Yin W.L."/>
            <person name="Huang T."/>
            <person name="Niu S.C."/>
            <person name="Liu Z.J."/>
        </authorList>
    </citation>
    <scope>NUCLEOTIDE SEQUENCE [LARGE SCALE GENOMIC DNA]</scope>
    <source>
        <strain evidence="3">Lindl</strain>
    </source>
</reference>
<dbReference type="InterPro" id="IPR002885">
    <property type="entry name" value="PPR_rpt"/>
</dbReference>
<keyword evidence="1" id="KW-0677">Repeat</keyword>
<dbReference type="Proteomes" id="UP000775213">
    <property type="component" value="Unassembled WGS sequence"/>
</dbReference>
<evidence type="ECO:0000313" key="3">
    <source>
        <dbReference type="EMBL" id="KAH0457400.1"/>
    </source>
</evidence>
<dbReference type="AlphaFoldDB" id="A0AAV7GPI5"/>